<dbReference type="Proteomes" id="UP000886844">
    <property type="component" value="Unassembled WGS sequence"/>
</dbReference>
<accession>A0A9D1YZ26</accession>
<dbReference type="AlphaFoldDB" id="A0A9D1YZ26"/>
<evidence type="ECO:0008006" key="4">
    <source>
        <dbReference type="Google" id="ProtNLM"/>
    </source>
</evidence>
<reference evidence="2" key="2">
    <citation type="submission" date="2021-04" db="EMBL/GenBank/DDBJ databases">
        <authorList>
            <person name="Gilroy R."/>
        </authorList>
    </citation>
    <scope>NUCLEOTIDE SEQUENCE</scope>
    <source>
        <strain evidence="2">5134</strain>
    </source>
</reference>
<evidence type="ECO:0000256" key="1">
    <source>
        <dbReference type="SAM" id="SignalP"/>
    </source>
</evidence>
<feature type="signal peptide" evidence="1">
    <location>
        <begin position="1"/>
        <end position="19"/>
    </location>
</feature>
<comment type="caution">
    <text evidence="2">The sequence shown here is derived from an EMBL/GenBank/DDBJ whole genome shotgun (WGS) entry which is preliminary data.</text>
</comment>
<gene>
    <name evidence="2" type="ORF">H9828_03475</name>
</gene>
<dbReference type="Pfam" id="PF16141">
    <property type="entry name" value="GH18_BT1044-like"/>
    <property type="match status" value="1"/>
</dbReference>
<evidence type="ECO:0000313" key="2">
    <source>
        <dbReference type="EMBL" id="HIY68459.1"/>
    </source>
</evidence>
<feature type="chain" id="PRO_5038439695" description="Glycoside hydrolase Family 18, chitinase_18" evidence="1">
    <location>
        <begin position="20"/>
        <end position="335"/>
    </location>
</feature>
<dbReference type="InterPro" id="IPR032320">
    <property type="entry name" value="GH18_BT1044-like"/>
</dbReference>
<sequence length="335" mass="37907">MKKGINIGVLLMAATLTLASCDDWTDVDNQKFEYGNVEEENPELYAEYLASLRAYRKSDHTQIYAWYDNSVKVPVSRAHYLRDIPDSIDVVSLIYPDKLTQSELEQIAELQNDKGMKVIYTIDFDRMKSDYTNNIAPNDPDRTFRSYLTDSLSYALSLLKKYPYDGICIGYTGEQTTLMDEEEKKEYMENENCFIGILKDWCSRNEGVELTFLGSPENLLDQSILADCSMLLLDGRTATATNELTTLLTRAYQSEYADRYGMVVTGLPLSGTNKYSTYTDGTPATDAVAAWANTPQQGTRIRAVGVYDFSGDYFNAVNTYKNMRNMISTLNPSIK</sequence>
<proteinExistence type="predicted"/>
<keyword evidence="1" id="KW-0732">Signal</keyword>
<reference evidence="2" key="1">
    <citation type="journal article" date="2021" name="PeerJ">
        <title>Extensive microbial diversity within the chicken gut microbiome revealed by metagenomics and culture.</title>
        <authorList>
            <person name="Gilroy R."/>
            <person name="Ravi A."/>
            <person name="Getino M."/>
            <person name="Pursley I."/>
            <person name="Horton D.L."/>
            <person name="Alikhan N.F."/>
            <person name="Baker D."/>
            <person name="Gharbi K."/>
            <person name="Hall N."/>
            <person name="Watson M."/>
            <person name="Adriaenssens E.M."/>
            <person name="Foster-Nyarko E."/>
            <person name="Jarju S."/>
            <person name="Secka A."/>
            <person name="Antonio M."/>
            <person name="Oren A."/>
            <person name="Chaudhuri R.R."/>
            <person name="La Ragione R."/>
            <person name="Hildebrand F."/>
            <person name="Pallen M.J."/>
        </authorList>
    </citation>
    <scope>NUCLEOTIDE SEQUENCE</scope>
    <source>
        <strain evidence="2">5134</strain>
    </source>
</reference>
<dbReference type="PROSITE" id="PS51257">
    <property type="entry name" value="PROKAR_LIPOPROTEIN"/>
    <property type="match status" value="1"/>
</dbReference>
<organism evidence="2 3">
    <name type="scientific">Candidatus Alistipes intestinigallinarum</name>
    <dbReference type="NCBI Taxonomy" id="2838440"/>
    <lineage>
        <taxon>Bacteria</taxon>
        <taxon>Pseudomonadati</taxon>
        <taxon>Bacteroidota</taxon>
        <taxon>Bacteroidia</taxon>
        <taxon>Bacteroidales</taxon>
        <taxon>Rikenellaceae</taxon>
        <taxon>Alistipes</taxon>
    </lineage>
</organism>
<protein>
    <recommendedName>
        <fullName evidence="4">Glycoside hydrolase Family 18, chitinase_18</fullName>
    </recommendedName>
</protein>
<name>A0A9D1YZ26_9BACT</name>
<dbReference type="EMBL" id="DXDA01000028">
    <property type="protein sequence ID" value="HIY68459.1"/>
    <property type="molecule type" value="Genomic_DNA"/>
</dbReference>
<evidence type="ECO:0000313" key="3">
    <source>
        <dbReference type="Proteomes" id="UP000886844"/>
    </source>
</evidence>